<name>A0A023D8Y6_ACIMT</name>
<protein>
    <submittedName>
        <fullName evidence="2">Uncharacterized protein</fullName>
    </submittedName>
</protein>
<feature type="signal peptide" evidence="1">
    <location>
        <begin position="1"/>
        <end position="17"/>
    </location>
</feature>
<proteinExistence type="predicted"/>
<reference evidence="2 3" key="2">
    <citation type="journal article" date="2014" name="FEMS Microbiol. Lett.">
        <title>Draft genomic DNA sequence of the facultatively methylotrophic bacterium Acidomonas methanolica type strain MB58.</title>
        <authorList>
            <person name="Higashiura N."/>
            <person name="Hadano H."/>
            <person name="Hirakawa H."/>
            <person name="Matsutani M."/>
            <person name="Takabe S."/>
            <person name="Matsushita K."/>
            <person name="Azuma Y."/>
        </authorList>
    </citation>
    <scope>NUCLEOTIDE SEQUENCE [LARGE SCALE GENOMIC DNA]</scope>
    <source>
        <strain evidence="2 3">MB58</strain>
    </source>
</reference>
<dbReference type="RefSeq" id="WP_052512151.1">
    <property type="nucleotide sequence ID" value="NZ_BAND01000113.1"/>
</dbReference>
<sequence length="247" mass="26590">MRYLVLLSMLMFTPAMADEIDVHAAYRPVVVSNLRRMAAACTAIGQVDGKPSGLTLHVFALLEPGDRRPQDAHVYLAATSGKMPLLRGADAQGNGLQGDGAEIMVPSSPALLAENPDVVAALTPDETLTFKAVASLDQPPGAGFTDRQARGWLHLLDARMAAWAGVIFALFVPDAQVVTVTVAPRSELDVMEGGAARPLVINHGDAPWRYSFRPADFSDDAVFSATRAIMAVDLPLPVTFRSWKWRK</sequence>
<accession>A0A023D8Y6</accession>
<dbReference type="EMBL" id="BAND01000113">
    <property type="protein sequence ID" value="GAJ30251.1"/>
    <property type="molecule type" value="Genomic_DNA"/>
</dbReference>
<evidence type="ECO:0000313" key="2">
    <source>
        <dbReference type="EMBL" id="GAJ30251.1"/>
    </source>
</evidence>
<reference evidence="3" key="1">
    <citation type="journal article" date="2014" name="FEMS Microbiol. Lett.">
        <title>Draft Genomic DNA Sequence of the Facultatively Methylotrophic Bacterium Acidomonas methanolica type strain MB58.</title>
        <authorList>
            <person name="Higashiura N."/>
            <person name="Hadano H."/>
            <person name="Hirakawa H."/>
            <person name="Matsutani M."/>
            <person name="Takabe S."/>
            <person name="Matsushita K."/>
            <person name="Azuma Y."/>
        </authorList>
    </citation>
    <scope>NUCLEOTIDE SEQUENCE [LARGE SCALE GENOMIC DNA]</scope>
    <source>
        <strain evidence="3">MB58</strain>
    </source>
</reference>
<evidence type="ECO:0000313" key="3">
    <source>
        <dbReference type="Proteomes" id="UP000019760"/>
    </source>
</evidence>
<dbReference type="OrthoDB" id="7265881at2"/>
<comment type="caution">
    <text evidence="2">The sequence shown here is derived from an EMBL/GenBank/DDBJ whole genome shotgun (WGS) entry which is preliminary data.</text>
</comment>
<feature type="chain" id="PRO_5030001480" evidence="1">
    <location>
        <begin position="18"/>
        <end position="247"/>
    </location>
</feature>
<organism evidence="2 3">
    <name type="scientific">Acidomonas methanolica NBRC 104435</name>
    <dbReference type="NCBI Taxonomy" id="1231351"/>
    <lineage>
        <taxon>Bacteria</taxon>
        <taxon>Pseudomonadati</taxon>
        <taxon>Pseudomonadota</taxon>
        <taxon>Alphaproteobacteria</taxon>
        <taxon>Acetobacterales</taxon>
        <taxon>Acetobacteraceae</taxon>
        <taxon>Acidomonas</taxon>
    </lineage>
</organism>
<keyword evidence="3" id="KW-1185">Reference proteome</keyword>
<gene>
    <name evidence="2" type="ORF">Amme_114_008</name>
</gene>
<evidence type="ECO:0000256" key="1">
    <source>
        <dbReference type="SAM" id="SignalP"/>
    </source>
</evidence>
<keyword evidence="1" id="KW-0732">Signal</keyword>
<dbReference type="Proteomes" id="UP000019760">
    <property type="component" value="Unassembled WGS sequence"/>
</dbReference>
<dbReference type="AlphaFoldDB" id="A0A023D8Y6"/>